<keyword evidence="10" id="KW-1185">Reference proteome</keyword>
<dbReference type="Proteomes" id="UP000670947">
    <property type="component" value="Unassembled WGS sequence"/>
</dbReference>
<feature type="transmembrane region" description="Helical" evidence="7">
    <location>
        <begin position="186"/>
        <end position="207"/>
    </location>
</feature>
<organism evidence="9 10">
    <name type="scientific">Paenibacillus artemisiicola</name>
    <dbReference type="NCBI Taxonomy" id="1172618"/>
    <lineage>
        <taxon>Bacteria</taxon>
        <taxon>Bacillati</taxon>
        <taxon>Bacillota</taxon>
        <taxon>Bacilli</taxon>
        <taxon>Bacillales</taxon>
        <taxon>Paenibacillaceae</taxon>
        <taxon>Paenibacillus</taxon>
    </lineage>
</organism>
<gene>
    <name evidence="9" type="ORF">I8J29_05485</name>
</gene>
<accession>A0ABS3W5S0</accession>
<evidence type="ECO:0000256" key="7">
    <source>
        <dbReference type="RuleBase" id="RU363032"/>
    </source>
</evidence>
<dbReference type="PROSITE" id="PS50928">
    <property type="entry name" value="ABC_TM1"/>
    <property type="match status" value="1"/>
</dbReference>
<dbReference type="CDD" id="cd06261">
    <property type="entry name" value="TM_PBP2"/>
    <property type="match status" value="1"/>
</dbReference>
<evidence type="ECO:0000256" key="2">
    <source>
        <dbReference type="ARBA" id="ARBA00022448"/>
    </source>
</evidence>
<keyword evidence="3" id="KW-1003">Cell membrane</keyword>
<comment type="subcellular location">
    <subcellularLocation>
        <location evidence="1 7">Cell membrane</location>
        <topology evidence="1 7">Multi-pass membrane protein</topology>
    </subcellularLocation>
</comment>
<evidence type="ECO:0000256" key="5">
    <source>
        <dbReference type="ARBA" id="ARBA00022989"/>
    </source>
</evidence>
<dbReference type="SUPFAM" id="SSF161098">
    <property type="entry name" value="MetI-like"/>
    <property type="match status" value="1"/>
</dbReference>
<keyword evidence="6 7" id="KW-0472">Membrane</keyword>
<feature type="transmembrane region" description="Helical" evidence="7">
    <location>
        <begin position="258"/>
        <end position="275"/>
    </location>
</feature>
<comment type="similarity">
    <text evidence="7">Belongs to the binding-protein-dependent transport system permease family.</text>
</comment>
<feature type="transmembrane region" description="Helical" evidence="7">
    <location>
        <begin position="140"/>
        <end position="161"/>
    </location>
</feature>
<dbReference type="RefSeq" id="WP_208846648.1">
    <property type="nucleotide sequence ID" value="NZ_JAGGDJ010000002.1"/>
</dbReference>
<keyword evidence="2 7" id="KW-0813">Transport</keyword>
<evidence type="ECO:0000256" key="6">
    <source>
        <dbReference type="ARBA" id="ARBA00023136"/>
    </source>
</evidence>
<sequence>MSRRRFSVVSACIYAFLAVFSLFCLFPMVLTIIVSFSDENSITAHGYSLFPDRFTLDAYRLVFSQGRIIFHAYLISAIVTIAGTFLALLVTSMAAYTLANKNVKYRNGLALYFFLTTLFSAGLVPWYLMCQKLGLLENVWSLIVPNLMFSAFNMFLVRNFMDSLPGELRESAYVDGANDLRISFRIYLPLCLPVLATVCLFYALGYWNDWFNAIMLVSDKDLYPIQYLLLQIKSNIDALSMIPKGAQMATIPAESTKMATVALTIGPIVLLYPFLQRYFVKGLIVGSVKG</sequence>
<feature type="transmembrane region" description="Helical" evidence="7">
    <location>
        <begin position="68"/>
        <end position="97"/>
    </location>
</feature>
<keyword evidence="5 7" id="KW-1133">Transmembrane helix</keyword>
<dbReference type="PANTHER" id="PTHR43744:SF9">
    <property type="entry name" value="POLYGALACTURONAN_RHAMNOGALACTURONAN TRANSPORT SYSTEM PERMEASE PROTEIN YTCP"/>
    <property type="match status" value="1"/>
</dbReference>
<evidence type="ECO:0000256" key="3">
    <source>
        <dbReference type="ARBA" id="ARBA00022475"/>
    </source>
</evidence>
<evidence type="ECO:0000313" key="10">
    <source>
        <dbReference type="Proteomes" id="UP000670947"/>
    </source>
</evidence>
<feature type="domain" description="ABC transmembrane type-1" evidence="8">
    <location>
        <begin position="73"/>
        <end position="269"/>
    </location>
</feature>
<dbReference type="EMBL" id="JAGGDJ010000002">
    <property type="protein sequence ID" value="MBO7743638.1"/>
    <property type="molecule type" value="Genomic_DNA"/>
</dbReference>
<feature type="transmembrane region" description="Helical" evidence="7">
    <location>
        <begin position="109"/>
        <end position="128"/>
    </location>
</feature>
<dbReference type="InterPro" id="IPR000515">
    <property type="entry name" value="MetI-like"/>
</dbReference>
<reference evidence="9 10" key="1">
    <citation type="submission" date="2021-03" db="EMBL/GenBank/DDBJ databases">
        <title>Paenibacillus artemisicola MWE-103 whole genome sequence.</title>
        <authorList>
            <person name="Ham Y.J."/>
        </authorList>
    </citation>
    <scope>NUCLEOTIDE SEQUENCE [LARGE SCALE GENOMIC DNA]</scope>
    <source>
        <strain evidence="9 10">MWE-103</strain>
    </source>
</reference>
<dbReference type="Gene3D" id="1.10.3720.10">
    <property type="entry name" value="MetI-like"/>
    <property type="match status" value="1"/>
</dbReference>
<proteinExistence type="inferred from homology"/>
<evidence type="ECO:0000313" key="9">
    <source>
        <dbReference type="EMBL" id="MBO7743638.1"/>
    </source>
</evidence>
<dbReference type="InterPro" id="IPR035906">
    <property type="entry name" value="MetI-like_sf"/>
</dbReference>
<name>A0ABS3W5S0_9BACL</name>
<comment type="caution">
    <text evidence="9">The sequence shown here is derived from an EMBL/GenBank/DDBJ whole genome shotgun (WGS) entry which is preliminary data.</text>
</comment>
<dbReference type="PANTHER" id="PTHR43744">
    <property type="entry name" value="ABC TRANSPORTER PERMEASE PROTEIN MG189-RELATED-RELATED"/>
    <property type="match status" value="1"/>
</dbReference>
<evidence type="ECO:0000259" key="8">
    <source>
        <dbReference type="PROSITE" id="PS50928"/>
    </source>
</evidence>
<dbReference type="Pfam" id="PF00528">
    <property type="entry name" value="BPD_transp_1"/>
    <property type="match status" value="1"/>
</dbReference>
<protein>
    <submittedName>
        <fullName evidence="9">Carbohydrate ABC transporter permease</fullName>
    </submittedName>
</protein>
<evidence type="ECO:0000256" key="4">
    <source>
        <dbReference type="ARBA" id="ARBA00022692"/>
    </source>
</evidence>
<keyword evidence="4 7" id="KW-0812">Transmembrane</keyword>
<feature type="transmembrane region" description="Helical" evidence="7">
    <location>
        <begin position="12"/>
        <end position="36"/>
    </location>
</feature>
<evidence type="ECO:0000256" key="1">
    <source>
        <dbReference type="ARBA" id="ARBA00004651"/>
    </source>
</evidence>